<dbReference type="Pfam" id="PF18741">
    <property type="entry name" value="MTES_1575"/>
    <property type="match status" value="1"/>
</dbReference>
<feature type="domain" description="DNA2/NAM7 helicase helicase" evidence="1">
    <location>
        <begin position="285"/>
        <end position="353"/>
    </location>
</feature>
<dbReference type="RefSeq" id="WP_086489284.1">
    <property type="nucleotide sequence ID" value="NZ_MSLT01000023.1"/>
</dbReference>
<keyword evidence="5" id="KW-1185">Reference proteome</keyword>
<sequence>MNPPTSLELLNSFQASEKNAAVIFDLIRQQLLDLSQRNPLIHYRKRARTLSINPFDFEWLMDYLVAKEQRVALCSRDVTLNVDSIPCLTVDLDISTLHYRTVQLRRQTRALLEETGTHCLYLALGFLNYSLEKDAPYLQAPLLLIPVLLQRQSHAQGEYYELFYEGSAVELNRSLQEKLIRDFNIALPIWDENESLLDWFSRLKSLLVSQTHWTIELSATLDLFNFARWSMYHDLNPSHWSTIHHEILARLLKIENTDSKESNISSSHFQLKSFTEELPLVLSADHSQYTVIERVLRQGHSLVIEGPPGTGKSHTIANLIATALAMDKTVLFVAEKQAALNVVQARLQQLGLADFCLALHHSDTQKIPIYQSLAQRLKQTPEENFKITSISVLNQQKKLLDYGRLLAQPIGLCDQPCYQVIWELEQLQQRLIKPALYLSHVDLRDLTCAQLPELEQQLQAFIVHYQSLSPQLLHDWVGFIPKHNETVLLKEILTHLIDALKPLLHSLEALQVNHQWDLPLQFDQLPILTVEALELLSQCPAGLTATLARGLSESNVLAQLEQALMQHQQAQQWQTQANQLLGTDDIASHDLQDICASLIALDLGDYSPVYLQKLNELLGFYTPILNQLEKAEFEKGWQTYQLLFLLTQAPDHLTVYHHPEHSDANALLLWQKAKAEYDYFYAPIKTAKRWLKQVKKYRYYWQKWKNKTGSDLSDNALDYKVFFGDYFRHHNTDWAGLLALIEWSQQLRHIVGDNAAKQYLAQTNPIQAIQTDLSFHQGLWWQLLHLATSLRLLPEKPSREALSELPQKWQNYRLLFTQTTQKFSQYSQRLRYYPLRTLLMALQQREQAAYCNLLNQTWLAAHFAEAADQVTQQPELMVFYGKWLAQIRPLLSPEIYQWLLHDPELHSGLLSRLHFQRESFAQQLPIIQNELQQLGDLEWPIWLPLSVDLHQLLLCLERRLNSLSDWSHYLNLSQFKQHLKKAGLNDIIAAVIQQRISPAQAILHWRYELRYYALREHLREHPWLGTLSVHEFTHLRDTFTAQDTLKYVHSQRQLRQFLLQKTIPQGHGSGRVSEFTELFLIAHELNKKQRHLPLRQLIQRAGQALQALQPCFLMSPLSVAQHLPVQALEFDVLIIDEASQVRPYEALGALLRAKQHVIVGDSRQLPPTRFFERLTELDHSDNQTLTSELESELNIEKEDAQIFNTQESILDAAKQIYSSEQLMWHYRSAHESLIAFANAEFYDNRLLIIPAPFARHVDYGVQRHYFSQALYRKGQNEVEARAIVAAIQQHCREHPRRSLAVITFNLPQSYLITDLLDQAVAEDQVLADWLKIQDISPESFFIKNLENSQGDERDVIYLSTVYGKNEEGKCQPYFGPLATEIGWRRLNVVITRARMQFQVFTSLKSSDIRLTEQSRRGLRALSAWLHSIEVSPSVLTADMTSDVGRDQAFVDAISNLLIKQGYLVETHVGVGQFRVPVAVCDTKDNAHYVLGILYDGSHYHQLPSVSERERLREQVLIAKGWRLHTIHSLLWFKARQQAIDELLNAVKLAVEISA</sequence>
<dbReference type="Pfam" id="PF13086">
    <property type="entry name" value="AAA_11"/>
    <property type="match status" value="2"/>
</dbReference>
<dbReference type="EMBL" id="MSLT01000023">
    <property type="protein sequence ID" value="OUD12337.1"/>
    <property type="molecule type" value="Genomic_DNA"/>
</dbReference>
<dbReference type="CDD" id="cd18808">
    <property type="entry name" value="SF1_C_Upf1"/>
    <property type="match status" value="1"/>
</dbReference>
<evidence type="ECO:0008006" key="6">
    <source>
        <dbReference type="Google" id="ProtNLM"/>
    </source>
</evidence>
<proteinExistence type="predicted"/>
<protein>
    <recommendedName>
        <fullName evidence="6">DNA2/NAM7 helicase-like C-terminal domain-containing protein</fullName>
    </recommendedName>
</protein>
<feature type="domain" description="Restriction endonuclease type II-like" evidence="3">
    <location>
        <begin position="1449"/>
        <end position="1545"/>
    </location>
</feature>
<dbReference type="Gene3D" id="3.40.50.300">
    <property type="entry name" value="P-loop containing nucleotide triphosphate hydrolases"/>
    <property type="match status" value="3"/>
</dbReference>
<name>A0A251X5X7_9GAMM</name>
<organism evidence="4 5">
    <name type="scientific">Thioflexithrix psekupsensis</name>
    <dbReference type="NCBI Taxonomy" id="1570016"/>
    <lineage>
        <taxon>Bacteria</taxon>
        <taxon>Pseudomonadati</taxon>
        <taxon>Pseudomonadota</taxon>
        <taxon>Gammaproteobacteria</taxon>
        <taxon>Thiotrichales</taxon>
        <taxon>Thioflexithrix</taxon>
    </lineage>
</organism>
<dbReference type="InterPro" id="IPR041677">
    <property type="entry name" value="DNA2/NAM7_AAA_11"/>
</dbReference>
<dbReference type="InterPro" id="IPR041679">
    <property type="entry name" value="DNA2/NAM7-like_C"/>
</dbReference>
<dbReference type="Pfam" id="PF13087">
    <property type="entry name" value="AAA_12"/>
    <property type="match status" value="1"/>
</dbReference>
<evidence type="ECO:0000259" key="3">
    <source>
        <dbReference type="Pfam" id="PF18741"/>
    </source>
</evidence>
<dbReference type="SUPFAM" id="SSF52540">
    <property type="entry name" value="P-loop containing nucleoside triphosphate hydrolases"/>
    <property type="match status" value="1"/>
</dbReference>
<feature type="domain" description="DNA2/NAM7 helicase-like C-terminal" evidence="2">
    <location>
        <begin position="1217"/>
        <end position="1400"/>
    </location>
</feature>
<dbReference type="InterPro" id="IPR045055">
    <property type="entry name" value="DNA2/NAM7-like"/>
</dbReference>
<dbReference type="InterPro" id="IPR025103">
    <property type="entry name" value="DUF4011"/>
</dbReference>
<evidence type="ECO:0000259" key="1">
    <source>
        <dbReference type="Pfam" id="PF13086"/>
    </source>
</evidence>
<accession>A0A251X5X7</accession>
<dbReference type="Pfam" id="PF13195">
    <property type="entry name" value="DUF4011"/>
    <property type="match status" value="1"/>
</dbReference>
<dbReference type="InterPro" id="IPR049468">
    <property type="entry name" value="Restrct_endonuc-II-like_dom"/>
</dbReference>
<feature type="domain" description="DNA2/NAM7 helicase helicase" evidence="1">
    <location>
        <begin position="1116"/>
        <end position="1168"/>
    </location>
</feature>
<reference evidence="4 5" key="1">
    <citation type="submission" date="2016-12" db="EMBL/GenBank/DDBJ databases">
        <title>Thioflexothrix psekupsii D3 genome sequencing and assembly.</title>
        <authorList>
            <person name="Fomenkov A."/>
            <person name="Vincze T."/>
            <person name="Grabovich M."/>
            <person name="Anton B.P."/>
            <person name="Dubinina G."/>
            <person name="Orlova M."/>
            <person name="Belousova E."/>
            <person name="Roberts R.J."/>
        </authorList>
    </citation>
    <scope>NUCLEOTIDE SEQUENCE [LARGE SCALE GENOMIC DNA]</scope>
    <source>
        <strain evidence="4">D3</strain>
    </source>
</reference>
<gene>
    <name evidence="4" type="ORF">TPSD3_14585</name>
</gene>
<evidence type="ECO:0000313" key="5">
    <source>
        <dbReference type="Proteomes" id="UP000194798"/>
    </source>
</evidence>
<evidence type="ECO:0000313" key="4">
    <source>
        <dbReference type="EMBL" id="OUD12337.1"/>
    </source>
</evidence>
<dbReference type="InterPro" id="IPR047187">
    <property type="entry name" value="SF1_C_Upf1"/>
</dbReference>
<dbReference type="GO" id="GO:0004386">
    <property type="term" value="F:helicase activity"/>
    <property type="evidence" value="ECO:0007669"/>
    <property type="project" value="InterPro"/>
</dbReference>
<dbReference type="OrthoDB" id="9757917at2"/>
<dbReference type="PANTHER" id="PTHR10887">
    <property type="entry name" value="DNA2/NAM7 HELICASE FAMILY"/>
    <property type="match status" value="1"/>
</dbReference>
<comment type="caution">
    <text evidence="4">The sequence shown here is derived from an EMBL/GenBank/DDBJ whole genome shotgun (WGS) entry which is preliminary data.</text>
</comment>
<dbReference type="Proteomes" id="UP000194798">
    <property type="component" value="Unassembled WGS sequence"/>
</dbReference>
<dbReference type="InterPro" id="IPR027417">
    <property type="entry name" value="P-loop_NTPase"/>
</dbReference>
<evidence type="ECO:0000259" key="2">
    <source>
        <dbReference type="Pfam" id="PF13087"/>
    </source>
</evidence>